<evidence type="ECO:0000259" key="1">
    <source>
        <dbReference type="Pfam" id="PF00899"/>
    </source>
</evidence>
<dbReference type="InterPro" id="IPR045886">
    <property type="entry name" value="ThiF/MoeB/HesA"/>
</dbReference>
<dbReference type="PANTHER" id="PTHR43267:SF1">
    <property type="entry name" value="TRNA THREONYLCARBAMOYLADENOSINE DEHYDRATASE"/>
    <property type="match status" value="1"/>
</dbReference>
<dbReference type="GO" id="GO:0061503">
    <property type="term" value="F:tRNA threonylcarbamoyladenosine dehydratase"/>
    <property type="evidence" value="ECO:0007669"/>
    <property type="project" value="TreeGrafter"/>
</dbReference>
<dbReference type="AlphaFoldDB" id="A0A1G5UXX5"/>
<dbReference type="EMBL" id="FMXA01000003">
    <property type="protein sequence ID" value="SDA38208.1"/>
    <property type="molecule type" value="Genomic_DNA"/>
</dbReference>
<proteinExistence type="predicted"/>
<dbReference type="InterPro" id="IPR035985">
    <property type="entry name" value="Ubiquitin-activating_enz"/>
</dbReference>
<dbReference type="OrthoDB" id="9804150at2"/>
<dbReference type="InterPro" id="IPR000594">
    <property type="entry name" value="ThiF_NAD_FAD-bd"/>
</dbReference>
<keyword evidence="3" id="KW-1185">Reference proteome</keyword>
<dbReference type="PANTHER" id="PTHR43267">
    <property type="entry name" value="TRNA THREONYLCARBAMOYLADENOSINE DEHYDRATASE"/>
    <property type="match status" value="1"/>
</dbReference>
<accession>A0A1G5UXX5</accession>
<organism evidence="2 3">
    <name type="scientific">Allisonella histaminiformans</name>
    <dbReference type="NCBI Taxonomy" id="209880"/>
    <lineage>
        <taxon>Bacteria</taxon>
        <taxon>Bacillati</taxon>
        <taxon>Bacillota</taxon>
        <taxon>Negativicutes</taxon>
        <taxon>Veillonellales</taxon>
        <taxon>Veillonellaceae</taxon>
        <taxon>Allisonella</taxon>
    </lineage>
</organism>
<feature type="domain" description="THIF-type NAD/FAD binding fold" evidence="1">
    <location>
        <begin position="5"/>
        <end position="229"/>
    </location>
</feature>
<dbReference type="CDD" id="cd00755">
    <property type="entry name" value="YgdL_like"/>
    <property type="match status" value="1"/>
</dbReference>
<evidence type="ECO:0000313" key="2">
    <source>
        <dbReference type="EMBL" id="SDA38208.1"/>
    </source>
</evidence>
<reference evidence="2 3" key="1">
    <citation type="submission" date="2016-10" db="EMBL/GenBank/DDBJ databases">
        <authorList>
            <person name="de Groot N.N."/>
        </authorList>
    </citation>
    <scope>NUCLEOTIDE SEQUENCE [LARGE SCALE GENOMIC DNA]</scope>
    <source>
        <strain evidence="2 3">DSM 15230</strain>
    </source>
</reference>
<sequence>MDLLYQRTARIIGEEGVRALKDATVAVFGTGGVGSYACEALARAGVGHLIFIDKDVVDETNMNRQLVADLTTLGRNKAEVMAERARRVNPSCDVKSIVKLYDPTDEEFIPSLHADFVIDAIDDVPAKVAMAICCWKHKVPEISSMGTGNRLHPELLEISDIYKTSVCHLARKMRKALKEARVRRLPVVYSREPAHKIIGEGYQPGSISFVPPVSGMLMAGYVIREILKKKGIQ</sequence>
<dbReference type="STRING" id="209880.SAMN02910343_00215"/>
<dbReference type="Proteomes" id="UP000199689">
    <property type="component" value="Unassembled WGS sequence"/>
</dbReference>
<protein>
    <submittedName>
        <fullName evidence="2">tRNA A37 threonylcarbamoyladenosine dehydratase</fullName>
    </submittedName>
</protein>
<dbReference type="GO" id="GO:0061504">
    <property type="term" value="P:cyclic threonylcarbamoyladenosine biosynthetic process"/>
    <property type="evidence" value="ECO:0007669"/>
    <property type="project" value="TreeGrafter"/>
</dbReference>
<dbReference type="RefSeq" id="WP_091362910.1">
    <property type="nucleotide sequence ID" value="NZ_FMXA01000003.1"/>
</dbReference>
<name>A0A1G5UXX5_9FIRM</name>
<evidence type="ECO:0000313" key="3">
    <source>
        <dbReference type="Proteomes" id="UP000199689"/>
    </source>
</evidence>
<dbReference type="GeneID" id="87755265"/>
<dbReference type="SUPFAM" id="SSF69572">
    <property type="entry name" value="Activating enzymes of the ubiquitin-like proteins"/>
    <property type="match status" value="1"/>
</dbReference>
<dbReference type="Pfam" id="PF00899">
    <property type="entry name" value="ThiF"/>
    <property type="match status" value="1"/>
</dbReference>
<gene>
    <name evidence="2" type="ORF">SAMN02910343_00215</name>
</gene>
<dbReference type="Gene3D" id="3.40.50.720">
    <property type="entry name" value="NAD(P)-binding Rossmann-like Domain"/>
    <property type="match status" value="1"/>
</dbReference>
<dbReference type="GO" id="GO:0008641">
    <property type="term" value="F:ubiquitin-like modifier activating enzyme activity"/>
    <property type="evidence" value="ECO:0007669"/>
    <property type="project" value="InterPro"/>
</dbReference>